<proteinExistence type="predicted"/>
<evidence type="ECO:0000313" key="4">
    <source>
        <dbReference type="Proteomes" id="UP000664317"/>
    </source>
</evidence>
<dbReference type="EMBL" id="JAFKCT010000021">
    <property type="protein sequence ID" value="MBN7813710.1"/>
    <property type="molecule type" value="Genomic_DNA"/>
</dbReference>
<evidence type="ECO:0000313" key="3">
    <source>
        <dbReference type="EMBL" id="MBN7813710.1"/>
    </source>
</evidence>
<dbReference type="InterPro" id="IPR002491">
    <property type="entry name" value="ABC_transptr_periplasmic_BD"/>
</dbReference>
<evidence type="ECO:0000256" key="1">
    <source>
        <dbReference type="ARBA" id="ARBA00022729"/>
    </source>
</evidence>
<dbReference type="InterPro" id="IPR050902">
    <property type="entry name" value="ABC_Transporter_SBP"/>
</dbReference>
<evidence type="ECO:0000259" key="2">
    <source>
        <dbReference type="PROSITE" id="PS50983"/>
    </source>
</evidence>
<accession>A0ABS3C9C2</accession>
<dbReference type="Gene3D" id="3.40.50.1980">
    <property type="entry name" value="Nitrogenase molybdenum iron protein domain"/>
    <property type="match status" value="2"/>
</dbReference>
<comment type="caution">
    <text evidence="3">The sequence shown here is derived from an EMBL/GenBank/DDBJ whole genome shotgun (WGS) entry which is preliminary data.</text>
</comment>
<name>A0ABS3C9C2_9BACT</name>
<dbReference type="RefSeq" id="WP_206580483.1">
    <property type="nucleotide sequence ID" value="NZ_JAFKCT010000021.1"/>
</dbReference>
<protein>
    <submittedName>
        <fullName evidence="3">ABC transporter substrate-binding protein</fullName>
    </submittedName>
</protein>
<dbReference type="InterPro" id="IPR054828">
    <property type="entry name" value="Vit_B12_bind_prot"/>
</dbReference>
<dbReference type="Pfam" id="PF01497">
    <property type="entry name" value="Peripla_BP_2"/>
    <property type="match status" value="1"/>
</dbReference>
<dbReference type="PANTHER" id="PTHR30535:SF35">
    <property type="entry name" value="PERIPLASMIC BINDING PROTEIN"/>
    <property type="match status" value="1"/>
</dbReference>
<dbReference type="NCBIfam" id="NF038402">
    <property type="entry name" value="TroA_like"/>
    <property type="match status" value="1"/>
</dbReference>
<feature type="domain" description="Fe/B12 periplasmic-binding" evidence="2">
    <location>
        <begin position="19"/>
        <end position="252"/>
    </location>
</feature>
<dbReference type="PANTHER" id="PTHR30535">
    <property type="entry name" value="VITAMIN B12-BINDING PROTEIN"/>
    <property type="match status" value="1"/>
</dbReference>
<organism evidence="3 4">
    <name type="scientific">Algoriphagus oliviformis</name>
    <dbReference type="NCBI Taxonomy" id="2811231"/>
    <lineage>
        <taxon>Bacteria</taxon>
        <taxon>Pseudomonadati</taxon>
        <taxon>Bacteroidota</taxon>
        <taxon>Cytophagia</taxon>
        <taxon>Cytophagales</taxon>
        <taxon>Cyclobacteriaceae</taxon>
        <taxon>Algoriphagus</taxon>
    </lineage>
</organism>
<reference evidence="3 4" key="1">
    <citation type="submission" date="2021-03" db="EMBL/GenBank/DDBJ databases">
        <title>novel species isolated from a fishpond in China.</title>
        <authorList>
            <person name="Lu H."/>
            <person name="Cai Z."/>
        </authorList>
    </citation>
    <scope>NUCLEOTIDE SEQUENCE [LARGE SCALE GENOMIC DNA]</scope>
    <source>
        <strain evidence="3 4">H41</strain>
    </source>
</reference>
<dbReference type="Proteomes" id="UP000664317">
    <property type="component" value="Unassembled WGS sequence"/>
</dbReference>
<keyword evidence="1" id="KW-0732">Signal</keyword>
<sequence>MFFTDHLSRKVSIPHPPQRIISLVPSQTELLVDLGLEDRLVGVTKFCVHPTQLRKSKTVVGGTKNYRFELIDELQPDLIIGNKEENEREGIAKLAEKHPVWMSDIVGLEDSLRMISDLGQITATETRAEELARTIRTSFAQALPQKGRAVYLIWDNPKMAAGKKTFIDAMLRFAGFENAIDAERYPTVEESDLASLAPEYVLLSSEPFPFSEKHAQELQLLLPKSKILLVDGEMFSWYGSRLLHAMDYFKRL</sequence>
<dbReference type="SUPFAM" id="SSF53807">
    <property type="entry name" value="Helical backbone' metal receptor"/>
    <property type="match status" value="1"/>
</dbReference>
<keyword evidence="4" id="KW-1185">Reference proteome</keyword>
<gene>
    <name evidence="3" type="ORF">J0A68_22325</name>
</gene>
<dbReference type="PROSITE" id="PS50983">
    <property type="entry name" value="FE_B12_PBP"/>
    <property type="match status" value="1"/>
</dbReference>